<feature type="transmembrane region" description="Helical" evidence="1">
    <location>
        <begin position="172"/>
        <end position="203"/>
    </location>
</feature>
<evidence type="ECO:0000313" key="3">
    <source>
        <dbReference type="Proteomes" id="UP000316609"/>
    </source>
</evidence>
<keyword evidence="1" id="KW-0472">Membrane</keyword>
<feature type="transmembrane region" description="Helical" evidence="1">
    <location>
        <begin position="249"/>
        <end position="270"/>
    </location>
</feature>
<feature type="transmembrane region" description="Helical" evidence="1">
    <location>
        <begin position="380"/>
        <end position="402"/>
    </location>
</feature>
<dbReference type="InterPro" id="IPR021280">
    <property type="entry name" value="TMEM260-like"/>
</dbReference>
<protein>
    <submittedName>
        <fullName evidence="2">DUF2723 domain-containing protein</fullName>
    </submittedName>
</protein>
<name>A0A538TV65_UNCEI</name>
<dbReference type="PANTHER" id="PTHR16214:SF3">
    <property type="entry name" value="TRANSMEMBRANE PROTEIN 260"/>
    <property type="match status" value="1"/>
</dbReference>
<feature type="non-terminal residue" evidence="2">
    <location>
        <position position="411"/>
    </location>
</feature>
<dbReference type="Proteomes" id="UP000316609">
    <property type="component" value="Unassembled WGS sequence"/>
</dbReference>
<comment type="caution">
    <text evidence="2">The sequence shown here is derived from an EMBL/GenBank/DDBJ whole genome shotgun (WGS) entry which is preliminary data.</text>
</comment>
<keyword evidence="1" id="KW-1133">Transmembrane helix</keyword>
<sequence length="411" mass="45225">MSWMRRAELWLGLGVFLLVAAVYLITLTPTVPFWDSGEFIAVSNILGIPHPPGTPFYVLLGRLATLVPWATIAQRVNALSAVASALAVTLTFLTILRLIRIAQGPTRGVQDEWIARVGAVTGALMLAFSDSFWENSIEAEVYSLMSLAQILVFWLGLRWWEAHEKRPTAGPLLVCVYVMWLCVGLHLGVGIMGLPLMVLIALVDRKAALVFAMPFLSVLLVVMGLERMAGAVIGLSTFLFLVLAARKQLNGWVAGLSAVGAVFSMGVAFGDQDFTPPTALLAVASVTLPLVLLARRSREGRILALALSLMVVGYSTHLYLPIRAAQHPAVNEGNPSNWSNLRDLLERKQYGQTSMFVRRAPWSAQLDKEFWRYFRRQWPLFPTSGAWGALLPLTLGLLGGAWQARRDRTSF</sequence>
<evidence type="ECO:0000313" key="2">
    <source>
        <dbReference type="EMBL" id="TMQ67516.1"/>
    </source>
</evidence>
<feature type="transmembrane region" description="Helical" evidence="1">
    <location>
        <begin position="141"/>
        <end position="160"/>
    </location>
</feature>
<organism evidence="2 3">
    <name type="scientific">Eiseniibacteriota bacterium</name>
    <dbReference type="NCBI Taxonomy" id="2212470"/>
    <lineage>
        <taxon>Bacteria</taxon>
        <taxon>Candidatus Eiseniibacteriota</taxon>
    </lineage>
</organism>
<gene>
    <name evidence="2" type="ORF">E6K78_04770</name>
</gene>
<dbReference type="PANTHER" id="PTHR16214">
    <property type="entry name" value="TRANSMEMBRANE PROTEIN 260"/>
    <property type="match status" value="1"/>
</dbReference>
<feature type="transmembrane region" description="Helical" evidence="1">
    <location>
        <begin position="215"/>
        <end position="242"/>
    </location>
</feature>
<accession>A0A538TV65</accession>
<reference evidence="2 3" key="1">
    <citation type="journal article" date="2019" name="Nat. Microbiol.">
        <title>Mediterranean grassland soil C-N compound turnover is dependent on rainfall and depth, and is mediated by genomically divergent microorganisms.</title>
        <authorList>
            <person name="Diamond S."/>
            <person name="Andeer P.F."/>
            <person name="Li Z."/>
            <person name="Crits-Christoph A."/>
            <person name="Burstein D."/>
            <person name="Anantharaman K."/>
            <person name="Lane K.R."/>
            <person name="Thomas B.C."/>
            <person name="Pan C."/>
            <person name="Northen T.R."/>
            <person name="Banfield J.F."/>
        </authorList>
    </citation>
    <scope>NUCLEOTIDE SEQUENCE [LARGE SCALE GENOMIC DNA]</scope>
    <source>
        <strain evidence="2">WS_8</strain>
    </source>
</reference>
<dbReference type="InterPro" id="IPR052724">
    <property type="entry name" value="GT117_domain-containing"/>
</dbReference>
<proteinExistence type="predicted"/>
<evidence type="ECO:0000256" key="1">
    <source>
        <dbReference type="SAM" id="Phobius"/>
    </source>
</evidence>
<feature type="transmembrane region" description="Helical" evidence="1">
    <location>
        <begin position="302"/>
        <end position="320"/>
    </location>
</feature>
<feature type="transmembrane region" description="Helical" evidence="1">
    <location>
        <begin position="276"/>
        <end position="295"/>
    </location>
</feature>
<dbReference type="AlphaFoldDB" id="A0A538TV65"/>
<feature type="transmembrane region" description="Helical" evidence="1">
    <location>
        <begin position="113"/>
        <end position="129"/>
    </location>
</feature>
<dbReference type="Pfam" id="PF11028">
    <property type="entry name" value="TMEM260-like"/>
    <property type="match status" value="1"/>
</dbReference>
<dbReference type="EMBL" id="VBOY01000038">
    <property type="protein sequence ID" value="TMQ67516.1"/>
    <property type="molecule type" value="Genomic_DNA"/>
</dbReference>
<feature type="transmembrane region" description="Helical" evidence="1">
    <location>
        <begin position="78"/>
        <end position="101"/>
    </location>
</feature>
<keyword evidence="1" id="KW-0812">Transmembrane</keyword>